<keyword evidence="2 7" id="KW-0699">rRNA-binding</keyword>
<dbReference type="Pfam" id="PF01084">
    <property type="entry name" value="Ribosomal_S18"/>
    <property type="match status" value="1"/>
</dbReference>
<keyword evidence="4 7" id="KW-0689">Ribosomal protein</keyword>
<dbReference type="GO" id="GO:0003735">
    <property type="term" value="F:structural constituent of ribosome"/>
    <property type="evidence" value="ECO:0007669"/>
    <property type="project" value="InterPro"/>
</dbReference>
<comment type="subunit">
    <text evidence="7">Part of the 30S ribosomal subunit. Forms a tight heterodimer with protein bS6.</text>
</comment>
<evidence type="ECO:0000256" key="6">
    <source>
        <dbReference type="ARBA" id="ARBA00035141"/>
    </source>
</evidence>
<evidence type="ECO:0000256" key="8">
    <source>
        <dbReference type="RuleBase" id="RU003910"/>
    </source>
</evidence>
<name>A0AAJ4KUY0_9GAMM</name>
<dbReference type="FunFam" id="4.10.640.10:FF:000001">
    <property type="entry name" value="30S ribosomal protein S18"/>
    <property type="match status" value="1"/>
</dbReference>
<dbReference type="HAMAP" id="MF_00270">
    <property type="entry name" value="Ribosomal_bS18"/>
    <property type="match status" value="1"/>
</dbReference>
<dbReference type="NCBIfam" id="TIGR00165">
    <property type="entry name" value="S18"/>
    <property type="match status" value="1"/>
</dbReference>
<gene>
    <name evidence="7 9" type="primary">rpsR</name>
    <name evidence="9" type="ORF">G4B00_02845</name>
</gene>
<evidence type="ECO:0000256" key="5">
    <source>
        <dbReference type="ARBA" id="ARBA00023274"/>
    </source>
</evidence>
<dbReference type="GO" id="GO:0006412">
    <property type="term" value="P:translation"/>
    <property type="evidence" value="ECO:0007669"/>
    <property type="project" value="UniProtKB-UniRule"/>
</dbReference>
<keyword evidence="5 7" id="KW-0687">Ribonucleoprotein</keyword>
<dbReference type="AlphaFoldDB" id="A0AAJ4KUY0"/>
<evidence type="ECO:0000313" key="10">
    <source>
        <dbReference type="Proteomes" id="UP000502374"/>
    </source>
</evidence>
<sequence>MARYFRRRKFCRFTAENIQEIDYKDISMLKNYITENGKIVPSRITGTRAKYQRQLSRAIKKARYLALLPYTDQHR</sequence>
<reference evidence="9 10" key="1">
    <citation type="submission" date="2020-02" db="EMBL/GenBank/DDBJ databases">
        <title>Parallel evolution in the integration of a co-obligate aphid symbiosis.</title>
        <authorList>
            <person name="Monnin D."/>
            <person name="Jackson R."/>
            <person name="Kiers E.T."/>
            <person name="Bunker M."/>
            <person name="Ellers J."/>
            <person name="Henry L.M."/>
        </authorList>
    </citation>
    <scope>NUCLEOTIDE SEQUENCE [LARGE SCALE GENOMIC DNA]</scope>
    <source>
        <strain evidence="9">AURT-53B</strain>
    </source>
</reference>
<dbReference type="Gene3D" id="4.10.640.10">
    <property type="entry name" value="Ribosomal protein S18"/>
    <property type="match status" value="1"/>
</dbReference>
<comment type="function">
    <text evidence="7">Binds as a heterodimer with protein bS6 to the central domain of the 16S rRNA, where it helps stabilize the platform of the 30S subunit.</text>
</comment>
<dbReference type="PROSITE" id="PS00057">
    <property type="entry name" value="RIBOSOMAL_S18"/>
    <property type="match status" value="1"/>
</dbReference>
<dbReference type="InterPro" id="IPR018275">
    <property type="entry name" value="Ribosomal_bS18_CS"/>
</dbReference>
<organism evidence="9 10">
    <name type="scientific">Buchnera aphidicola</name>
    <name type="common">Aphis urticata</name>
    <dbReference type="NCBI Taxonomy" id="2708353"/>
    <lineage>
        <taxon>Bacteria</taxon>
        <taxon>Pseudomonadati</taxon>
        <taxon>Pseudomonadota</taxon>
        <taxon>Gammaproteobacteria</taxon>
        <taxon>Enterobacterales</taxon>
        <taxon>Erwiniaceae</taxon>
        <taxon>Buchnera</taxon>
    </lineage>
</organism>
<dbReference type="PANTHER" id="PTHR13479">
    <property type="entry name" value="30S RIBOSOMAL PROTEIN S18"/>
    <property type="match status" value="1"/>
</dbReference>
<dbReference type="PRINTS" id="PR00974">
    <property type="entry name" value="RIBOSOMALS18"/>
</dbReference>
<dbReference type="InterPro" id="IPR001648">
    <property type="entry name" value="Ribosomal_bS18"/>
</dbReference>
<dbReference type="GO" id="GO:0022627">
    <property type="term" value="C:cytosolic small ribosomal subunit"/>
    <property type="evidence" value="ECO:0007669"/>
    <property type="project" value="TreeGrafter"/>
</dbReference>
<dbReference type="Proteomes" id="UP000502374">
    <property type="component" value="Chromosome"/>
</dbReference>
<evidence type="ECO:0000256" key="3">
    <source>
        <dbReference type="ARBA" id="ARBA00022884"/>
    </source>
</evidence>
<evidence type="ECO:0000256" key="1">
    <source>
        <dbReference type="ARBA" id="ARBA00005589"/>
    </source>
</evidence>
<proteinExistence type="inferred from homology"/>
<evidence type="ECO:0000256" key="4">
    <source>
        <dbReference type="ARBA" id="ARBA00022980"/>
    </source>
</evidence>
<dbReference type="EMBL" id="CP048744">
    <property type="protein sequence ID" value="QIQ41553.1"/>
    <property type="molecule type" value="Genomic_DNA"/>
</dbReference>
<accession>A0AAJ4KUY0</accession>
<dbReference type="SUPFAM" id="SSF46911">
    <property type="entry name" value="Ribosomal protein S18"/>
    <property type="match status" value="1"/>
</dbReference>
<dbReference type="PANTHER" id="PTHR13479:SF40">
    <property type="entry name" value="SMALL RIBOSOMAL SUBUNIT PROTEIN BS18M"/>
    <property type="match status" value="1"/>
</dbReference>
<keyword evidence="3 7" id="KW-0694">RNA-binding</keyword>
<evidence type="ECO:0000256" key="2">
    <source>
        <dbReference type="ARBA" id="ARBA00022730"/>
    </source>
</evidence>
<evidence type="ECO:0000313" key="9">
    <source>
        <dbReference type="EMBL" id="QIQ41553.1"/>
    </source>
</evidence>
<dbReference type="GO" id="GO:0070181">
    <property type="term" value="F:small ribosomal subunit rRNA binding"/>
    <property type="evidence" value="ECO:0007669"/>
    <property type="project" value="TreeGrafter"/>
</dbReference>
<protein>
    <recommendedName>
        <fullName evidence="6 7">Small ribosomal subunit protein bS18</fullName>
    </recommendedName>
</protein>
<evidence type="ECO:0000256" key="7">
    <source>
        <dbReference type="HAMAP-Rule" id="MF_00270"/>
    </source>
</evidence>
<dbReference type="InterPro" id="IPR036870">
    <property type="entry name" value="Ribosomal_bS18_sf"/>
</dbReference>
<comment type="similarity">
    <text evidence="1 7 8">Belongs to the bacterial ribosomal protein bS18 family.</text>
</comment>